<feature type="transmembrane region" description="Helical" evidence="6">
    <location>
        <begin position="296"/>
        <end position="320"/>
    </location>
</feature>
<evidence type="ECO:0000256" key="6">
    <source>
        <dbReference type="SAM" id="Phobius"/>
    </source>
</evidence>
<organism evidence="7 8">
    <name type="scientific">Agrobacterium tumefaciens</name>
    <dbReference type="NCBI Taxonomy" id="358"/>
    <lineage>
        <taxon>Bacteria</taxon>
        <taxon>Pseudomonadati</taxon>
        <taxon>Pseudomonadota</taxon>
        <taxon>Alphaproteobacteria</taxon>
        <taxon>Hyphomicrobiales</taxon>
        <taxon>Rhizobiaceae</taxon>
        <taxon>Rhizobium/Agrobacterium group</taxon>
        <taxon>Agrobacterium</taxon>
        <taxon>Agrobacterium tumefaciens complex</taxon>
    </lineage>
</organism>
<evidence type="ECO:0000256" key="4">
    <source>
        <dbReference type="ARBA" id="ARBA00022989"/>
    </source>
</evidence>
<evidence type="ECO:0000313" key="8">
    <source>
        <dbReference type="Proteomes" id="UP000035017"/>
    </source>
</evidence>
<keyword evidence="2" id="KW-1003">Cell membrane</keyword>
<feature type="transmembrane region" description="Helical" evidence="6">
    <location>
        <begin position="258"/>
        <end position="275"/>
    </location>
</feature>
<dbReference type="PANTHER" id="PTHR30250">
    <property type="entry name" value="PST FAMILY PREDICTED COLANIC ACID TRANSPORTER"/>
    <property type="match status" value="1"/>
</dbReference>
<evidence type="ECO:0000256" key="3">
    <source>
        <dbReference type="ARBA" id="ARBA00022692"/>
    </source>
</evidence>
<feature type="transmembrane region" description="Helical" evidence="6">
    <location>
        <begin position="49"/>
        <end position="69"/>
    </location>
</feature>
<comment type="subcellular location">
    <subcellularLocation>
        <location evidence="1">Cell membrane</location>
        <topology evidence="1">Multi-pass membrane protein</topology>
    </subcellularLocation>
</comment>
<evidence type="ECO:0000313" key="7">
    <source>
        <dbReference type="EMBL" id="KIP98156.1"/>
    </source>
</evidence>
<keyword evidence="3 6" id="KW-0812">Transmembrane</keyword>
<comment type="caution">
    <text evidence="7">The sequence shown here is derived from an EMBL/GenBank/DDBJ whole genome shotgun (WGS) entry which is preliminary data.</text>
</comment>
<dbReference type="InterPro" id="IPR050833">
    <property type="entry name" value="Poly_Biosynth_Transport"/>
</dbReference>
<dbReference type="EMBL" id="JXQV01000043">
    <property type="protein sequence ID" value="KIP98156.1"/>
    <property type="molecule type" value="Genomic_DNA"/>
</dbReference>
<feature type="transmembrane region" description="Helical" evidence="6">
    <location>
        <begin position="399"/>
        <end position="421"/>
    </location>
</feature>
<dbReference type="GO" id="GO:0005886">
    <property type="term" value="C:plasma membrane"/>
    <property type="evidence" value="ECO:0007669"/>
    <property type="project" value="UniProtKB-SubCell"/>
</dbReference>
<feature type="transmembrane region" description="Helical" evidence="6">
    <location>
        <begin position="375"/>
        <end position="393"/>
    </location>
</feature>
<gene>
    <name evidence="7" type="ORF">RU07_22495</name>
</gene>
<dbReference type="AlphaFoldDB" id="A0A0D0JRW5"/>
<protein>
    <recommendedName>
        <fullName evidence="9">Polysaccharide biosynthesis protein</fullName>
    </recommendedName>
</protein>
<dbReference type="Proteomes" id="UP000035017">
    <property type="component" value="Unassembled WGS sequence"/>
</dbReference>
<keyword evidence="4 6" id="KW-1133">Transmembrane helix</keyword>
<feature type="transmembrane region" description="Helical" evidence="6">
    <location>
        <begin position="16"/>
        <end position="37"/>
    </location>
</feature>
<reference evidence="7 8" key="1">
    <citation type="submission" date="2014-12" db="EMBL/GenBank/DDBJ databases">
        <title>16Stimator: statistical estimation of ribosomal gene copy numbers from draft genome assemblies.</title>
        <authorList>
            <person name="Perisin M.A."/>
            <person name="Vetter M."/>
            <person name="Gilbert J.A."/>
            <person name="Bergelson J."/>
        </authorList>
    </citation>
    <scope>NUCLEOTIDE SEQUENCE [LARGE SCALE GENOMIC DNA]</scope>
    <source>
        <strain evidence="7 8">MEJ076</strain>
    </source>
</reference>
<proteinExistence type="predicted"/>
<feature type="transmembrane region" description="Helical" evidence="6">
    <location>
        <begin position="340"/>
        <end position="363"/>
    </location>
</feature>
<keyword evidence="5 6" id="KW-0472">Membrane</keyword>
<sequence>MSGLLGNDAHGMQKGFIVLLLGATSAKLITILVMPILTRMYTPEDFGLYAIFNTVVNFLYPFVTLRYVLAIPLPRRERSAFLLLALCLAMTLLSAPIISVGLLIFGEHLGNALGAPQIGTYWWILVLGTTGAGLYEVALQWAIRGRRFKNIAGSQFNQSISGAVIKIALGWWHPAALNLLIGGVAERTMGILSLLRGMSKMDIPSLFTRASLGRLFFFFRYYREMPTFRLPAQILAGLATQIPILMIAYAYGSETVGQLSLAFSILFATVNLIGQTTSKAFIGILSKIGRHRPKEILSLLISTCKKSAIISAGPVLVLLIGGRPLFEFAFGGQWSQAGTFAQYLAPLLFAQLLVSPTASVISVLNKNKYNLRISFERCCLSVIPFVFALYYAMDPKYVIAFYSLLLVVHYGTILLTTVTMLKKEITRHALEG</sequence>
<feature type="transmembrane region" description="Helical" evidence="6">
    <location>
        <begin position="120"/>
        <end position="143"/>
    </location>
</feature>
<evidence type="ECO:0000256" key="5">
    <source>
        <dbReference type="ARBA" id="ARBA00023136"/>
    </source>
</evidence>
<accession>A0A0D0JRW5</accession>
<feature type="transmembrane region" description="Helical" evidence="6">
    <location>
        <begin position="234"/>
        <end position="252"/>
    </location>
</feature>
<dbReference type="Pfam" id="PF13440">
    <property type="entry name" value="Polysacc_synt_3"/>
    <property type="match status" value="1"/>
</dbReference>
<dbReference type="PANTHER" id="PTHR30250:SF11">
    <property type="entry name" value="O-ANTIGEN TRANSPORTER-RELATED"/>
    <property type="match status" value="1"/>
</dbReference>
<evidence type="ECO:0008006" key="9">
    <source>
        <dbReference type="Google" id="ProtNLM"/>
    </source>
</evidence>
<feature type="transmembrane region" description="Helical" evidence="6">
    <location>
        <begin position="81"/>
        <end position="105"/>
    </location>
</feature>
<evidence type="ECO:0000256" key="1">
    <source>
        <dbReference type="ARBA" id="ARBA00004651"/>
    </source>
</evidence>
<evidence type="ECO:0000256" key="2">
    <source>
        <dbReference type="ARBA" id="ARBA00022475"/>
    </source>
</evidence>
<name>A0A0D0JRW5_AGRTU</name>